<protein>
    <submittedName>
        <fullName evidence="4">CHAT domain-containing protein</fullName>
    </submittedName>
</protein>
<accession>A0AAD4GCM6</accession>
<reference evidence="4" key="2">
    <citation type="journal article" date="2020" name="Nat. Commun.">
        <title>Large-scale genome sequencing of mycorrhizal fungi provides insights into the early evolution of symbiotic traits.</title>
        <authorList>
            <person name="Miyauchi S."/>
            <person name="Kiss E."/>
            <person name="Kuo A."/>
            <person name="Drula E."/>
            <person name="Kohler A."/>
            <person name="Sanchez-Garcia M."/>
            <person name="Morin E."/>
            <person name="Andreopoulos B."/>
            <person name="Barry K.W."/>
            <person name="Bonito G."/>
            <person name="Buee M."/>
            <person name="Carver A."/>
            <person name="Chen C."/>
            <person name="Cichocki N."/>
            <person name="Clum A."/>
            <person name="Culley D."/>
            <person name="Crous P.W."/>
            <person name="Fauchery L."/>
            <person name="Girlanda M."/>
            <person name="Hayes R.D."/>
            <person name="Keri Z."/>
            <person name="LaButti K."/>
            <person name="Lipzen A."/>
            <person name="Lombard V."/>
            <person name="Magnuson J."/>
            <person name="Maillard F."/>
            <person name="Murat C."/>
            <person name="Nolan M."/>
            <person name="Ohm R.A."/>
            <person name="Pangilinan J."/>
            <person name="Pereira M.F."/>
            <person name="Perotto S."/>
            <person name="Peter M."/>
            <person name="Pfister S."/>
            <person name="Riley R."/>
            <person name="Sitrit Y."/>
            <person name="Stielow J.B."/>
            <person name="Szollosi G."/>
            <person name="Zifcakova L."/>
            <person name="Stursova M."/>
            <person name="Spatafora J.W."/>
            <person name="Tedersoo L."/>
            <person name="Vaario L.M."/>
            <person name="Yamada A."/>
            <person name="Yan M."/>
            <person name="Wang P."/>
            <person name="Xu J."/>
            <person name="Bruns T."/>
            <person name="Baldrian P."/>
            <person name="Vilgalys R."/>
            <person name="Dunand C."/>
            <person name="Henrissat B."/>
            <person name="Grigoriev I.V."/>
            <person name="Hibbett D."/>
            <person name="Nagy L.G."/>
            <person name="Martin F.M."/>
        </authorList>
    </citation>
    <scope>NUCLEOTIDE SEQUENCE</scope>
    <source>
        <strain evidence="4">BED1</strain>
    </source>
</reference>
<sequence>MHQLGPMSDTGAHLHYNALQPFLQGRREWVGLSFNLALDRIPQAELSKTTSTLDQEVHSCSLELQNHPWDDANRIISLNNLANALHARFELLGITVDLNEAIDHHREGLRLSQGCGDQSASMNNLAYCLYARFKRIGTLSDLREAIDLHQKALEIRQPGHRDRPVTLNNLALCLSSLFDQQGVVSDLDNAINLLHDALDLLQHNDFHRSFVSLNLGDSLYTRFKHTENVDDLLKAIEFHQQALRPQDDDDPAQPYASSSLARSLFSRFEKLRDIADLERAISLDRDTISRCPTGHSIRPKSLHNLGECLFSQFSLFKETSDLDAAIEFHLAALRLRPLGHPDRSSSLSSLAKCYLTRSRHSKRSKKTDMHEAFKHYSDLSAISQTVHAVFLQDVYAARDWVCAAEETTHNTTILAYQTLFKLVVNHLATLPSLTQHFALLKKLTLSFAMNAFSACLRHDSPADAVELLEQGRAVFWGLLSRLRSPLDEVVALGDTGERLAEKFKELASPLRHASQHDQAWNLNAQLQDVVSAIRGLPGLSRFLLPPLFSDLQRAASGGPVIIVNASQYGCDGLVILPDQDPIHVPLPITNAQVQKLASQVYFILDKDPLAEESESLPIFSLPGTVMDLTTILRVLWDGVVSPVVAALEDLNLPPLSRIWWCPTDSFVLLPLHAAGPYKRGKPNLPDLYISSYTLTLAILARARLDGPPDSMGIPRFLCVAVAKSPLAYFIPGVYEELECVVQRVSPCSTLTILKDEDATVCRVIEELKRTQFVHFACHAWANRSNPFESALFLGDHNLEIENFMRHDMERPRLAYFSSCQTTVTDEGSPDEAIHLAGVAQFTGFPSVIGAIWSVGDKDAPNVASRFYDNLVDDSGHLDHTRAAFALHQVLKNPEIPFGQRILYVHLGA</sequence>
<gene>
    <name evidence="4" type="ORF">L210DRAFT_3546556</name>
</gene>
<dbReference type="EMBL" id="WHUW01000018">
    <property type="protein sequence ID" value="KAF8437625.1"/>
    <property type="molecule type" value="Genomic_DNA"/>
</dbReference>
<dbReference type="InterPro" id="IPR011990">
    <property type="entry name" value="TPR-like_helical_dom_sf"/>
</dbReference>
<organism evidence="4 5">
    <name type="scientific">Boletus edulis BED1</name>
    <dbReference type="NCBI Taxonomy" id="1328754"/>
    <lineage>
        <taxon>Eukaryota</taxon>
        <taxon>Fungi</taxon>
        <taxon>Dikarya</taxon>
        <taxon>Basidiomycota</taxon>
        <taxon>Agaricomycotina</taxon>
        <taxon>Agaricomycetes</taxon>
        <taxon>Agaricomycetidae</taxon>
        <taxon>Boletales</taxon>
        <taxon>Boletineae</taxon>
        <taxon>Boletaceae</taxon>
        <taxon>Boletoideae</taxon>
        <taxon>Boletus</taxon>
    </lineage>
</organism>
<dbReference type="InterPro" id="IPR024983">
    <property type="entry name" value="CHAT_dom"/>
</dbReference>
<dbReference type="Gene3D" id="1.25.40.10">
    <property type="entry name" value="Tetratricopeptide repeat domain"/>
    <property type="match status" value="2"/>
</dbReference>
<dbReference type="Proteomes" id="UP001194468">
    <property type="component" value="Unassembled WGS sequence"/>
</dbReference>
<evidence type="ECO:0000256" key="1">
    <source>
        <dbReference type="ARBA" id="ARBA00022737"/>
    </source>
</evidence>
<keyword evidence="1" id="KW-0677">Repeat</keyword>
<keyword evidence="5" id="KW-1185">Reference proteome</keyword>
<feature type="domain" description="CHAT" evidence="3">
    <location>
        <begin position="631"/>
        <end position="888"/>
    </location>
</feature>
<keyword evidence="2" id="KW-0802">TPR repeat</keyword>
<dbReference type="PANTHER" id="PTHR45641">
    <property type="entry name" value="TETRATRICOPEPTIDE REPEAT PROTEIN (AFU_ORTHOLOGUE AFUA_6G03870)"/>
    <property type="match status" value="1"/>
</dbReference>
<evidence type="ECO:0000313" key="5">
    <source>
        <dbReference type="Proteomes" id="UP001194468"/>
    </source>
</evidence>
<comment type="caution">
    <text evidence="4">The sequence shown here is derived from an EMBL/GenBank/DDBJ whole genome shotgun (WGS) entry which is preliminary data.</text>
</comment>
<dbReference type="AlphaFoldDB" id="A0AAD4GCM6"/>
<name>A0AAD4GCM6_BOLED</name>
<evidence type="ECO:0000259" key="3">
    <source>
        <dbReference type="Pfam" id="PF12770"/>
    </source>
</evidence>
<dbReference type="PANTHER" id="PTHR45641:SF19">
    <property type="entry name" value="NEPHROCYSTIN-3"/>
    <property type="match status" value="1"/>
</dbReference>
<evidence type="ECO:0000313" key="4">
    <source>
        <dbReference type="EMBL" id="KAF8437625.1"/>
    </source>
</evidence>
<dbReference type="Pfam" id="PF13374">
    <property type="entry name" value="TPR_10"/>
    <property type="match status" value="1"/>
</dbReference>
<reference evidence="4" key="1">
    <citation type="submission" date="2019-10" db="EMBL/GenBank/DDBJ databases">
        <authorList>
            <consortium name="DOE Joint Genome Institute"/>
            <person name="Kuo A."/>
            <person name="Miyauchi S."/>
            <person name="Kiss E."/>
            <person name="Drula E."/>
            <person name="Kohler A."/>
            <person name="Sanchez-Garcia M."/>
            <person name="Andreopoulos B."/>
            <person name="Barry K.W."/>
            <person name="Bonito G."/>
            <person name="Buee M."/>
            <person name="Carver A."/>
            <person name="Chen C."/>
            <person name="Cichocki N."/>
            <person name="Clum A."/>
            <person name="Culley D."/>
            <person name="Crous P.W."/>
            <person name="Fauchery L."/>
            <person name="Girlanda M."/>
            <person name="Hayes R."/>
            <person name="Keri Z."/>
            <person name="LaButti K."/>
            <person name="Lipzen A."/>
            <person name="Lombard V."/>
            <person name="Magnuson J."/>
            <person name="Maillard F."/>
            <person name="Morin E."/>
            <person name="Murat C."/>
            <person name="Nolan M."/>
            <person name="Ohm R."/>
            <person name="Pangilinan J."/>
            <person name="Pereira M."/>
            <person name="Perotto S."/>
            <person name="Peter M."/>
            <person name="Riley R."/>
            <person name="Sitrit Y."/>
            <person name="Stielow B."/>
            <person name="Szollosi G."/>
            <person name="Zifcakova L."/>
            <person name="Stursova M."/>
            <person name="Spatafora J.W."/>
            <person name="Tedersoo L."/>
            <person name="Vaario L.-M."/>
            <person name="Yamada A."/>
            <person name="Yan M."/>
            <person name="Wang P."/>
            <person name="Xu J."/>
            <person name="Bruns T."/>
            <person name="Baldrian P."/>
            <person name="Vilgalys R."/>
            <person name="Henrissat B."/>
            <person name="Grigoriev I.V."/>
            <person name="Hibbett D."/>
            <person name="Nagy L.G."/>
            <person name="Martin F.M."/>
        </authorList>
    </citation>
    <scope>NUCLEOTIDE SEQUENCE</scope>
    <source>
        <strain evidence="4">BED1</strain>
    </source>
</reference>
<proteinExistence type="predicted"/>
<evidence type="ECO:0000256" key="2">
    <source>
        <dbReference type="ARBA" id="ARBA00022803"/>
    </source>
</evidence>
<dbReference type="Pfam" id="PF12770">
    <property type="entry name" value="CHAT"/>
    <property type="match status" value="1"/>
</dbReference>
<dbReference type="SUPFAM" id="SSF48452">
    <property type="entry name" value="TPR-like"/>
    <property type="match status" value="1"/>
</dbReference>